<evidence type="ECO:0000256" key="1">
    <source>
        <dbReference type="ARBA" id="ARBA00004651"/>
    </source>
</evidence>
<evidence type="ECO:0000256" key="6">
    <source>
        <dbReference type="SAM" id="MobiDB-lite"/>
    </source>
</evidence>
<gene>
    <name evidence="9" type="ORF">F2B06_19320</name>
</gene>
<keyword evidence="2" id="KW-1003">Cell membrane</keyword>
<dbReference type="EMBL" id="AAKGZS010000077">
    <property type="protein sequence ID" value="ECR6710351.1"/>
    <property type="molecule type" value="Genomic_DNA"/>
</dbReference>
<accession>A0A5Z3C6R0</accession>
<dbReference type="InterPro" id="IPR019476">
    <property type="entry name" value="T4SS_TraD_DNA-bd"/>
</dbReference>
<feature type="region of interest" description="Disordered" evidence="6">
    <location>
        <begin position="684"/>
        <end position="757"/>
    </location>
</feature>
<dbReference type="AlphaFoldDB" id="A0A5Z3C6R0"/>
<evidence type="ECO:0000256" key="5">
    <source>
        <dbReference type="ARBA" id="ARBA00023136"/>
    </source>
</evidence>
<dbReference type="PANTHER" id="PTHR37937">
    <property type="entry name" value="CONJUGATIVE TRANSFER: DNA TRANSPORT"/>
    <property type="match status" value="1"/>
</dbReference>
<keyword evidence="4 7" id="KW-1133">Transmembrane helix</keyword>
<dbReference type="GO" id="GO:0003677">
    <property type="term" value="F:DNA binding"/>
    <property type="evidence" value="ECO:0007669"/>
    <property type="project" value="UniProtKB-KW"/>
</dbReference>
<feature type="region of interest" description="Disordered" evidence="6">
    <location>
        <begin position="600"/>
        <end position="633"/>
    </location>
</feature>
<evidence type="ECO:0000256" key="3">
    <source>
        <dbReference type="ARBA" id="ARBA00022692"/>
    </source>
</evidence>
<dbReference type="PANTHER" id="PTHR37937:SF1">
    <property type="entry name" value="CONJUGATIVE TRANSFER: DNA TRANSPORT"/>
    <property type="match status" value="1"/>
</dbReference>
<comment type="subcellular location">
    <subcellularLocation>
        <location evidence="1">Cell membrane</location>
        <topology evidence="1">Multi-pass membrane protein</topology>
    </subcellularLocation>
</comment>
<organism evidence="9">
    <name type="scientific">Salmonella enterica</name>
    <name type="common">Salmonella choleraesuis</name>
    <dbReference type="NCBI Taxonomy" id="28901"/>
    <lineage>
        <taxon>Bacteria</taxon>
        <taxon>Pseudomonadati</taxon>
        <taxon>Pseudomonadota</taxon>
        <taxon>Gammaproteobacteria</taxon>
        <taxon>Enterobacterales</taxon>
        <taxon>Enterobacteriaceae</taxon>
        <taxon>Salmonella</taxon>
    </lineage>
</organism>
<keyword evidence="5 7" id="KW-0472">Membrane</keyword>
<evidence type="ECO:0000256" key="4">
    <source>
        <dbReference type="ARBA" id="ARBA00022989"/>
    </source>
</evidence>
<keyword evidence="3 7" id="KW-0812">Transmembrane</keyword>
<dbReference type="InterPro" id="IPR051539">
    <property type="entry name" value="T4SS-coupling_protein"/>
</dbReference>
<dbReference type="Gene3D" id="3.40.50.300">
    <property type="entry name" value="P-loop containing nucleotide triphosphate hydrolases"/>
    <property type="match status" value="2"/>
</dbReference>
<proteinExistence type="predicted"/>
<feature type="domain" description="Type IV secretion system coupling protein TraD DNA-binding" evidence="8">
    <location>
        <begin position="179"/>
        <end position="566"/>
    </location>
</feature>
<feature type="transmembrane region" description="Helical" evidence="7">
    <location>
        <begin position="113"/>
        <end position="136"/>
    </location>
</feature>
<feature type="compositionally biased region" description="Basic and acidic residues" evidence="6">
    <location>
        <begin position="743"/>
        <end position="757"/>
    </location>
</feature>
<evidence type="ECO:0000256" key="2">
    <source>
        <dbReference type="ARBA" id="ARBA00022475"/>
    </source>
</evidence>
<evidence type="ECO:0000256" key="7">
    <source>
        <dbReference type="SAM" id="Phobius"/>
    </source>
</evidence>
<protein>
    <submittedName>
        <fullName evidence="9">Type IV secretion system DNA-binding domain-containing protein</fullName>
    </submittedName>
</protein>
<sequence>MLDQKQEKSTVSDLNRGGQVLMHFIRMLHQTLTRYFKIVLCVFVIATTAVTYQITDKTDWYMGLKYGYSYTLVELIGLKKGKTTLELPDGRKVMVRDAQIVSSPTMQNHADALISNLIISLVISSIVALIAAWYLFRFILNKGKQESKDEHRRGAELATVKELIEAANDRVKEDGRLSRISIANVPLVRYQENSGIALLGSPGVGKSTIIRELLRQLRAQQRKAVLYDISGEFVKRFYRPGKDVILNVFDTRSHSWDFWAEGKNPAMYDRMAKAAIPDNNGGGDPFWIEAPRLLFSALLEQLGKRYDVPSVEHLMNIILRMPNDKIANVVATTDARNVMNLDLDKLAGSVRAVITAYTRNFKHLALPTGPRFSFKNWAQDEDSDAWVFITVRDDMKDTLKPMITMMIESALSAILTLEPSQDRLIGTSIDEAGTLQEIPSLPDFMSTCRKFGGFPILGFQSNAQTDVVYGEKKSQILMDGIGAIAAFRINGSKGAAWLADQLGDQETEKSSENTSYGANDVRDATSINRQDKEGNLILRSQITALPDNTCYLKLGRGLPVAKIKFPYDYMKELHPGIIENEALNDTSFLSQLSKENEISPEHVVSIVNKENSREKREPQKFKQGSKPNPDAGKTQEQVLDEVIDNSAPPDGSKTTSNADVSNPVAQAMSSVKSNTQMNAVAQAMNAANKKQSDADDQDDEGDFSNLQFDTQVAHDFLAEYESSFSTEQSNTEKNSNNDVTNRNNEKSFDQHEYPGGM</sequence>
<dbReference type="Pfam" id="PF10412">
    <property type="entry name" value="TrwB_AAD_bind"/>
    <property type="match status" value="1"/>
</dbReference>
<dbReference type="SUPFAM" id="SSF52540">
    <property type="entry name" value="P-loop containing nucleoside triphosphate hydrolases"/>
    <property type="match status" value="1"/>
</dbReference>
<comment type="caution">
    <text evidence="9">The sequence shown here is derived from an EMBL/GenBank/DDBJ whole genome shotgun (WGS) entry which is preliminary data.</text>
</comment>
<evidence type="ECO:0000313" key="9">
    <source>
        <dbReference type="EMBL" id="ECR6710351.1"/>
    </source>
</evidence>
<feature type="compositionally biased region" description="Polar residues" evidence="6">
    <location>
        <begin position="722"/>
        <end position="742"/>
    </location>
</feature>
<keyword evidence="9" id="KW-0238">DNA-binding</keyword>
<feature type="transmembrane region" description="Helical" evidence="7">
    <location>
        <begin position="35"/>
        <end position="54"/>
    </location>
</feature>
<reference evidence="9" key="1">
    <citation type="submission" date="2019-09" db="EMBL/GenBank/DDBJ databases">
        <authorList>
            <consortium name="GenomeTrakr network: Whole genome sequencing for foodborne pathogen traceback"/>
        </authorList>
    </citation>
    <scope>NUCLEOTIDE SEQUENCE</scope>
    <source>
        <strain evidence="9">ADRDL-2854</strain>
    </source>
</reference>
<dbReference type="CDD" id="cd01127">
    <property type="entry name" value="TrwB_TraG_TraD_VirD4"/>
    <property type="match status" value="1"/>
</dbReference>
<feature type="compositionally biased region" description="Basic and acidic residues" evidence="6">
    <location>
        <begin position="610"/>
        <end position="620"/>
    </location>
</feature>
<name>A0A5Z3C6R0_SALER</name>
<dbReference type="InterPro" id="IPR027417">
    <property type="entry name" value="P-loop_NTPase"/>
</dbReference>
<evidence type="ECO:0000259" key="8">
    <source>
        <dbReference type="Pfam" id="PF10412"/>
    </source>
</evidence>
<dbReference type="GO" id="GO:0005886">
    <property type="term" value="C:plasma membrane"/>
    <property type="evidence" value="ECO:0007669"/>
    <property type="project" value="UniProtKB-SubCell"/>
</dbReference>